<dbReference type="NCBIfam" id="NF037982">
    <property type="entry name" value="Nramp_1"/>
    <property type="match status" value="1"/>
</dbReference>
<feature type="transmembrane region" description="Helical" evidence="5">
    <location>
        <begin position="191"/>
        <end position="210"/>
    </location>
</feature>
<dbReference type="Pfam" id="PF01566">
    <property type="entry name" value="Nramp"/>
    <property type="match status" value="1"/>
</dbReference>
<evidence type="ECO:0000313" key="7">
    <source>
        <dbReference type="Proteomes" id="UP000030002"/>
    </source>
</evidence>
<evidence type="ECO:0000256" key="5">
    <source>
        <dbReference type="SAM" id="Phobius"/>
    </source>
</evidence>
<feature type="transmembrane region" description="Helical" evidence="5">
    <location>
        <begin position="7"/>
        <end position="28"/>
    </location>
</feature>
<feature type="transmembrane region" description="Helical" evidence="5">
    <location>
        <begin position="121"/>
        <end position="140"/>
    </location>
</feature>
<keyword evidence="2 5" id="KW-0812">Transmembrane</keyword>
<accession>A0A0A0J784</accession>
<dbReference type="PANTHER" id="PTHR11706:SF3">
    <property type="entry name" value="METAL ION TRANSPORT PROTEIN"/>
    <property type="match status" value="1"/>
</dbReference>
<name>A0A0A0J784_9MICO</name>
<evidence type="ECO:0008006" key="8">
    <source>
        <dbReference type="Google" id="ProtNLM"/>
    </source>
</evidence>
<keyword evidence="7" id="KW-1185">Reference proteome</keyword>
<protein>
    <recommendedName>
        <fullName evidence="8">Manganese transporter NRAMP</fullName>
    </recommendedName>
</protein>
<feature type="transmembrane region" description="Helical" evidence="5">
    <location>
        <begin position="152"/>
        <end position="171"/>
    </location>
</feature>
<evidence type="ECO:0000256" key="3">
    <source>
        <dbReference type="ARBA" id="ARBA00022989"/>
    </source>
</evidence>
<dbReference type="GO" id="GO:0015086">
    <property type="term" value="F:cadmium ion transmembrane transporter activity"/>
    <property type="evidence" value="ECO:0007669"/>
    <property type="project" value="TreeGrafter"/>
</dbReference>
<keyword evidence="4 5" id="KW-0472">Membrane</keyword>
<dbReference type="AlphaFoldDB" id="A0A0A0J784"/>
<organism evidence="6 7">
    <name type="scientific">Knoellia sinensis KCTC 19936</name>
    <dbReference type="NCBI Taxonomy" id="1385520"/>
    <lineage>
        <taxon>Bacteria</taxon>
        <taxon>Bacillati</taxon>
        <taxon>Actinomycetota</taxon>
        <taxon>Actinomycetes</taxon>
        <taxon>Micrococcales</taxon>
        <taxon>Intrasporangiaceae</taxon>
        <taxon>Knoellia</taxon>
    </lineage>
</organism>
<dbReference type="PANTHER" id="PTHR11706">
    <property type="entry name" value="SOLUTE CARRIER PROTEIN FAMILY 11 MEMBER"/>
    <property type="match status" value="1"/>
</dbReference>
<dbReference type="GO" id="GO:0034755">
    <property type="term" value="P:iron ion transmembrane transport"/>
    <property type="evidence" value="ECO:0007669"/>
    <property type="project" value="TreeGrafter"/>
</dbReference>
<feature type="transmembrane region" description="Helical" evidence="5">
    <location>
        <begin position="34"/>
        <end position="52"/>
    </location>
</feature>
<dbReference type="eggNOG" id="COG1914">
    <property type="taxonomic scope" value="Bacteria"/>
</dbReference>
<reference evidence="6 7" key="1">
    <citation type="submission" date="2013-08" db="EMBL/GenBank/DDBJ databases">
        <title>The genome sequence of Knoellia sinensis.</title>
        <authorList>
            <person name="Zhu W."/>
            <person name="Wang G."/>
        </authorList>
    </citation>
    <scope>NUCLEOTIDE SEQUENCE [LARGE SCALE GENOMIC DNA]</scope>
    <source>
        <strain evidence="6 7">KCTC 19936</strain>
    </source>
</reference>
<evidence type="ECO:0000313" key="6">
    <source>
        <dbReference type="EMBL" id="KGN31461.1"/>
    </source>
</evidence>
<dbReference type="RefSeq" id="WP_245613945.1">
    <property type="nucleotide sequence ID" value="NZ_AVPJ01000011.1"/>
</dbReference>
<gene>
    <name evidence="6" type="ORF">N802_03600</name>
</gene>
<dbReference type="STRING" id="1385520.N802_03600"/>
<feature type="transmembrane region" description="Helical" evidence="5">
    <location>
        <begin position="351"/>
        <end position="370"/>
    </location>
</feature>
<sequence length="436" mass="46814">MRGRLKFLGPGMITSAAVVGSGELLTATTLGARVGFILLWLVLVSTFLKVWVQIELGRWAISTGKVAVTGYNEVPPKIAGRGWMAWLVLLMFVQFLTSQAGVISASAFAFSSLMPFGDDPYSVQSIGIWVAILVAIAIAIHLANRYTIVEGVSTILVVLVTAFAVTVVFLIQGTEFSWNLADVSDGMRFQIAAGSMGVALSMFGLTGVGAGEVTAYTYWCVEKGYAAWAGENDGTEAWAERARGWVSVMKLDAWVAWVIYTISTMAFYILGAAVLHPQGLVPEGDEVMRTISSIFDSAVGRWGGIIFLIGAGIGLFKTIIANVPSLGRQVANTLAVFGAFDWSDRAQRDRWMRIIMIVLPIVWGVFGTVISSPLALVILAGILNAVFLMGVAISTVYLSRNQTDPAVRDGRAFEVMLWVSAASIVAVGLVGLYNLF</sequence>
<comment type="subcellular location">
    <subcellularLocation>
        <location evidence="1">Membrane</location>
        <topology evidence="1">Multi-pass membrane protein</topology>
    </subcellularLocation>
</comment>
<dbReference type="GO" id="GO:0005886">
    <property type="term" value="C:plasma membrane"/>
    <property type="evidence" value="ECO:0007669"/>
    <property type="project" value="TreeGrafter"/>
</dbReference>
<feature type="transmembrane region" description="Helical" evidence="5">
    <location>
        <begin position="86"/>
        <end position="109"/>
    </location>
</feature>
<evidence type="ECO:0000256" key="1">
    <source>
        <dbReference type="ARBA" id="ARBA00004141"/>
    </source>
</evidence>
<comment type="caution">
    <text evidence="6">The sequence shown here is derived from an EMBL/GenBank/DDBJ whole genome shotgun (WGS) entry which is preliminary data.</text>
</comment>
<proteinExistence type="predicted"/>
<dbReference type="Proteomes" id="UP000030002">
    <property type="component" value="Unassembled WGS sequence"/>
</dbReference>
<dbReference type="InterPro" id="IPR001046">
    <property type="entry name" value="NRAMP_fam"/>
</dbReference>
<dbReference type="GO" id="GO:0005384">
    <property type="term" value="F:manganese ion transmembrane transporter activity"/>
    <property type="evidence" value="ECO:0007669"/>
    <property type="project" value="TreeGrafter"/>
</dbReference>
<evidence type="ECO:0000256" key="4">
    <source>
        <dbReference type="ARBA" id="ARBA00023136"/>
    </source>
</evidence>
<dbReference type="EMBL" id="AVPJ01000011">
    <property type="protein sequence ID" value="KGN31461.1"/>
    <property type="molecule type" value="Genomic_DNA"/>
</dbReference>
<keyword evidence="3 5" id="KW-1133">Transmembrane helix</keyword>
<feature type="transmembrane region" description="Helical" evidence="5">
    <location>
        <begin position="376"/>
        <end position="399"/>
    </location>
</feature>
<evidence type="ECO:0000256" key="2">
    <source>
        <dbReference type="ARBA" id="ARBA00022692"/>
    </source>
</evidence>
<feature type="transmembrane region" description="Helical" evidence="5">
    <location>
        <begin position="251"/>
        <end position="275"/>
    </location>
</feature>
<feature type="transmembrane region" description="Helical" evidence="5">
    <location>
        <begin position="302"/>
        <end position="320"/>
    </location>
</feature>
<feature type="transmembrane region" description="Helical" evidence="5">
    <location>
        <begin position="411"/>
        <end position="433"/>
    </location>
</feature>